<keyword evidence="2" id="KW-0472">Membrane</keyword>
<dbReference type="Gene3D" id="1.10.530.10">
    <property type="match status" value="1"/>
</dbReference>
<dbReference type="AlphaFoldDB" id="A0A975GHW4"/>
<evidence type="ECO:0000259" key="4">
    <source>
        <dbReference type="Pfam" id="PF11873"/>
    </source>
</evidence>
<accession>A0A975GHW4</accession>
<reference evidence="5" key="1">
    <citation type="journal article" date="2021" name="Microb. Physiol.">
        <title>Proteogenomic Insights into the Physiology of Marine, Sulfate-Reducing, Filamentous Desulfonema limicola and Desulfonema magnum.</title>
        <authorList>
            <person name="Schnaars V."/>
            <person name="Wohlbrand L."/>
            <person name="Scheve S."/>
            <person name="Hinrichs C."/>
            <person name="Reinhardt R."/>
            <person name="Rabus R."/>
        </authorList>
    </citation>
    <scope>NUCLEOTIDE SEQUENCE</scope>
    <source>
        <strain evidence="5">5ac10</strain>
    </source>
</reference>
<organism evidence="5 6">
    <name type="scientific">Desulfonema limicola</name>
    <dbReference type="NCBI Taxonomy" id="45656"/>
    <lineage>
        <taxon>Bacteria</taxon>
        <taxon>Pseudomonadati</taxon>
        <taxon>Thermodesulfobacteriota</taxon>
        <taxon>Desulfobacteria</taxon>
        <taxon>Desulfobacterales</taxon>
        <taxon>Desulfococcaceae</taxon>
        <taxon>Desulfonema</taxon>
    </lineage>
</organism>
<evidence type="ECO:0000313" key="6">
    <source>
        <dbReference type="Proteomes" id="UP000663720"/>
    </source>
</evidence>
<proteinExistence type="inferred from homology"/>
<dbReference type="Pfam" id="PF01464">
    <property type="entry name" value="SLT"/>
    <property type="match status" value="1"/>
</dbReference>
<evidence type="ECO:0000313" key="5">
    <source>
        <dbReference type="EMBL" id="QTA81882.1"/>
    </source>
</evidence>
<dbReference type="InterPro" id="IPR008258">
    <property type="entry name" value="Transglycosylase_SLT_dom_1"/>
</dbReference>
<feature type="domain" description="Murein transglycosylase-C N-terminal" evidence="4">
    <location>
        <begin position="37"/>
        <end position="85"/>
    </location>
</feature>
<protein>
    <submittedName>
        <fullName evidence="5">Murein transglycosylase</fullName>
    </submittedName>
</protein>
<keyword evidence="2" id="KW-1133">Transmembrane helix</keyword>
<feature type="domain" description="Transglycosylase SLT" evidence="3">
    <location>
        <begin position="185"/>
        <end position="310"/>
    </location>
</feature>
<dbReference type="Pfam" id="PF11873">
    <property type="entry name" value="Mltc_N"/>
    <property type="match status" value="1"/>
</dbReference>
<name>A0A975GHW4_9BACT</name>
<dbReference type="InterPro" id="IPR023346">
    <property type="entry name" value="Lysozyme-like_dom_sf"/>
</dbReference>
<dbReference type="SUPFAM" id="SSF53955">
    <property type="entry name" value="Lysozyme-like"/>
    <property type="match status" value="1"/>
</dbReference>
<sequence>MKIIAYFRTFILFSCIIIFLFPGCSVFNIREKPDKTSFKEKIEKKWDTVKLSDVSSWVDYSPTLDTRSEINFAKGNVIIETVVPELSRDLKEQGEKQIADQMKKVFLSGVSLGKLVLKDQLKNQDGEIVTPDNLDTYIIKEILPKIKIENTSYTSKDSIKRVKAYSQVSLVPDHVRVRSMQYYDIILKYSKKYKLAPQLMLALIHKESFFNPFAKSFGGALGLMQLMPEYGAREAYNFLFKKDMILPENYFYDPENNIELGTAYFHILKTRYFNKIKSRVKNEYLSICAYNWGPTRVNRLISQHNINEMNNLQLYTMLRNNTPEETRDYLEKIYILSEQYKKMI</sequence>
<dbReference type="PANTHER" id="PTHR37423">
    <property type="entry name" value="SOLUBLE LYTIC MUREIN TRANSGLYCOSYLASE-RELATED"/>
    <property type="match status" value="1"/>
</dbReference>
<dbReference type="Proteomes" id="UP000663720">
    <property type="component" value="Chromosome"/>
</dbReference>
<keyword evidence="6" id="KW-1185">Reference proteome</keyword>
<evidence type="ECO:0000259" key="3">
    <source>
        <dbReference type="Pfam" id="PF01464"/>
    </source>
</evidence>
<comment type="similarity">
    <text evidence="1">Belongs to the transglycosylase Slt family.</text>
</comment>
<evidence type="ECO:0000256" key="2">
    <source>
        <dbReference type="SAM" id="Phobius"/>
    </source>
</evidence>
<gene>
    <name evidence="5" type="ORF">dnl_42390</name>
</gene>
<dbReference type="KEGG" id="dli:dnl_42390"/>
<feature type="transmembrane region" description="Helical" evidence="2">
    <location>
        <begin position="6"/>
        <end position="29"/>
    </location>
</feature>
<evidence type="ECO:0000256" key="1">
    <source>
        <dbReference type="ARBA" id="ARBA00007734"/>
    </source>
</evidence>
<keyword evidence="2" id="KW-0812">Transmembrane</keyword>
<dbReference type="InterPro" id="IPR024570">
    <property type="entry name" value="Murein_transglycosylaseC_N"/>
</dbReference>
<dbReference type="EMBL" id="CP061799">
    <property type="protein sequence ID" value="QTA81882.1"/>
    <property type="molecule type" value="Genomic_DNA"/>
</dbReference>
<dbReference type="PANTHER" id="PTHR37423:SF2">
    <property type="entry name" value="MEMBRANE-BOUND LYTIC MUREIN TRANSGLYCOSYLASE C"/>
    <property type="match status" value="1"/>
</dbReference>
<dbReference type="RefSeq" id="WP_207687863.1">
    <property type="nucleotide sequence ID" value="NZ_CP061799.1"/>
</dbReference>